<accession>A0A0E9SFY8</accession>
<organism evidence="1">
    <name type="scientific">Anguilla anguilla</name>
    <name type="common">European freshwater eel</name>
    <name type="synonym">Muraena anguilla</name>
    <dbReference type="NCBI Taxonomy" id="7936"/>
    <lineage>
        <taxon>Eukaryota</taxon>
        <taxon>Metazoa</taxon>
        <taxon>Chordata</taxon>
        <taxon>Craniata</taxon>
        <taxon>Vertebrata</taxon>
        <taxon>Euteleostomi</taxon>
        <taxon>Actinopterygii</taxon>
        <taxon>Neopterygii</taxon>
        <taxon>Teleostei</taxon>
        <taxon>Anguilliformes</taxon>
        <taxon>Anguillidae</taxon>
        <taxon>Anguilla</taxon>
    </lineage>
</organism>
<name>A0A0E9SFY8_ANGAN</name>
<reference evidence="1" key="1">
    <citation type="submission" date="2014-11" db="EMBL/GenBank/DDBJ databases">
        <authorList>
            <person name="Amaro Gonzalez C."/>
        </authorList>
    </citation>
    <scope>NUCLEOTIDE SEQUENCE</scope>
</reference>
<dbReference type="AlphaFoldDB" id="A0A0E9SFY8"/>
<protein>
    <submittedName>
        <fullName evidence="1">Uncharacterized protein</fullName>
    </submittedName>
</protein>
<sequence length="36" mass="4386">MVCFTEYFEIMQFQSGFVSGETYLHIYNLNNRINEF</sequence>
<proteinExistence type="predicted"/>
<dbReference type="EMBL" id="GBXM01068366">
    <property type="protein sequence ID" value="JAH40211.1"/>
    <property type="molecule type" value="Transcribed_RNA"/>
</dbReference>
<evidence type="ECO:0000313" key="1">
    <source>
        <dbReference type="EMBL" id="JAH40211.1"/>
    </source>
</evidence>
<reference evidence="1" key="2">
    <citation type="journal article" date="2015" name="Fish Shellfish Immunol.">
        <title>Early steps in the European eel (Anguilla anguilla)-Vibrio vulnificus interaction in the gills: Role of the RtxA13 toxin.</title>
        <authorList>
            <person name="Callol A."/>
            <person name="Pajuelo D."/>
            <person name="Ebbesson L."/>
            <person name="Teles M."/>
            <person name="MacKenzie S."/>
            <person name="Amaro C."/>
        </authorList>
    </citation>
    <scope>NUCLEOTIDE SEQUENCE</scope>
</reference>